<keyword evidence="6" id="KW-0808">Transferase</keyword>
<dbReference type="InterPro" id="IPR015421">
    <property type="entry name" value="PyrdxlP-dep_Trfase_major"/>
</dbReference>
<dbReference type="PANTHER" id="PTHR30244">
    <property type="entry name" value="TRANSAMINASE"/>
    <property type="match status" value="1"/>
</dbReference>
<comment type="caution">
    <text evidence="6">The sequence shown here is derived from an EMBL/GenBank/DDBJ whole genome shotgun (WGS) entry which is preliminary data.</text>
</comment>
<reference evidence="6" key="1">
    <citation type="submission" date="2021-01" db="EMBL/GenBank/DDBJ databases">
        <title>Whole genome shotgun sequence of Virgisporangium ochraceum NBRC 16418.</title>
        <authorList>
            <person name="Komaki H."/>
            <person name="Tamura T."/>
        </authorList>
    </citation>
    <scope>NUCLEOTIDE SEQUENCE</scope>
    <source>
        <strain evidence="6">NBRC 16418</strain>
    </source>
</reference>
<evidence type="ECO:0000256" key="5">
    <source>
        <dbReference type="RuleBase" id="RU004508"/>
    </source>
</evidence>
<accession>A0A8J3ZQI0</accession>
<dbReference type="GO" id="GO:0008483">
    <property type="term" value="F:transaminase activity"/>
    <property type="evidence" value="ECO:0007669"/>
    <property type="project" value="UniProtKB-KW"/>
</dbReference>
<feature type="active site" description="Proton acceptor" evidence="3">
    <location>
        <position position="181"/>
    </location>
</feature>
<dbReference type="AlphaFoldDB" id="A0A8J3ZQI0"/>
<dbReference type="InterPro" id="IPR015422">
    <property type="entry name" value="PyrdxlP-dep_Trfase_small"/>
</dbReference>
<dbReference type="GO" id="GO:0000271">
    <property type="term" value="P:polysaccharide biosynthetic process"/>
    <property type="evidence" value="ECO:0007669"/>
    <property type="project" value="TreeGrafter"/>
</dbReference>
<dbReference type="Gene3D" id="3.90.1150.10">
    <property type="entry name" value="Aspartate Aminotransferase, domain 1"/>
    <property type="match status" value="1"/>
</dbReference>
<dbReference type="EMBL" id="BOPH01000008">
    <property type="protein sequence ID" value="GIJ65706.1"/>
    <property type="molecule type" value="Genomic_DNA"/>
</dbReference>
<evidence type="ECO:0000256" key="2">
    <source>
        <dbReference type="ARBA" id="ARBA00037999"/>
    </source>
</evidence>
<dbReference type="PANTHER" id="PTHR30244:SF36">
    <property type="entry name" value="3-OXO-GLUCOSE-6-PHOSPHATE:GLUTAMATE AMINOTRANSFERASE"/>
    <property type="match status" value="1"/>
</dbReference>
<evidence type="ECO:0000256" key="3">
    <source>
        <dbReference type="PIRSR" id="PIRSR000390-1"/>
    </source>
</evidence>
<keyword evidence="6" id="KW-0032">Aminotransferase</keyword>
<name>A0A8J3ZQI0_9ACTN</name>
<keyword evidence="7" id="KW-1185">Reference proteome</keyword>
<dbReference type="CDD" id="cd00616">
    <property type="entry name" value="AHBA_syn"/>
    <property type="match status" value="1"/>
</dbReference>
<sequence>MSKIPLVDLQAAHAEVADDVAVGFKRVLANTAFIGGEEVAGFEREYAEFAGVEHCVGVANGTDALELALRAVGVGRDDEAILPANTFIATAEAVARVGARVVLVDCDPSTYLIDTDAALAAVTPRTKAILPVHLYGQQAPVEVLRSAGVPIVEDAAQSQGASRNGAGFHGSIAATSFYPGKNLGAYGDAGAVVTDDGALATTVRTLSQHGGLRKYEHELIGVNSRLDALQAVVLRAKLTRLERWNEARRAAAARYDELLSTVDVVRPVAADGNVPVWHLYVVRVPADRRDDILAALNADGVGAGIHYPFPVHLTPAFAGLGLGAGSFPHAEKAAGEILSLPIYPQITPQQQERVVEALVSALG</sequence>
<dbReference type="Pfam" id="PF01041">
    <property type="entry name" value="DegT_DnrJ_EryC1"/>
    <property type="match status" value="1"/>
</dbReference>
<gene>
    <name evidence="6" type="ORF">Voc01_006230</name>
</gene>
<evidence type="ECO:0000313" key="6">
    <source>
        <dbReference type="EMBL" id="GIJ65706.1"/>
    </source>
</evidence>
<dbReference type="Proteomes" id="UP000635606">
    <property type="component" value="Unassembled WGS sequence"/>
</dbReference>
<dbReference type="InterPro" id="IPR000653">
    <property type="entry name" value="DegT/StrS_aminotransferase"/>
</dbReference>
<feature type="modified residue" description="N6-(pyridoxal phosphate)lysine" evidence="4">
    <location>
        <position position="181"/>
    </location>
</feature>
<dbReference type="InterPro" id="IPR015424">
    <property type="entry name" value="PyrdxlP-dep_Trfase"/>
</dbReference>
<dbReference type="RefSeq" id="WP_203925708.1">
    <property type="nucleotide sequence ID" value="NZ_BOPH01000008.1"/>
</dbReference>
<protein>
    <submittedName>
        <fullName evidence="6">Aminotransferase</fullName>
    </submittedName>
</protein>
<proteinExistence type="inferred from homology"/>
<evidence type="ECO:0000313" key="7">
    <source>
        <dbReference type="Proteomes" id="UP000635606"/>
    </source>
</evidence>
<comment type="similarity">
    <text evidence="2 5">Belongs to the DegT/DnrJ/EryC1 family.</text>
</comment>
<dbReference type="PIRSF" id="PIRSF000390">
    <property type="entry name" value="PLP_StrS"/>
    <property type="match status" value="1"/>
</dbReference>
<dbReference type="Gene3D" id="3.40.640.10">
    <property type="entry name" value="Type I PLP-dependent aspartate aminotransferase-like (Major domain)"/>
    <property type="match status" value="1"/>
</dbReference>
<dbReference type="SUPFAM" id="SSF53383">
    <property type="entry name" value="PLP-dependent transferases"/>
    <property type="match status" value="1"/>
</dbReference>
<keyword evidence="1 4" id="KW-0663">Pyridoxal phosphate</keyword>
<evidence type="ECO:0000256" key="4">
    <source>
        <dbReference type="PIRSR" id="PIRSR000390-2"/>
    </source>
</evidence>
<organism evidence="6 7">
    <name type="scientific">Virgisporangium ochraceum</name>
    <dbReference type="NCBI Taxonomy" id="65505"/>
    <lineage>
        <taxon>Bacteria</taxon>
        <taxon>Bacillati</taxon>
        <taxon>Actinomycetota</taxon>
        <taxon>Actinomycetes</taxon>
        <taxon>Micromonosporales</taxon>
        <taxon>Micromonosporaceae</taxon>
        <taxon>Virgisporangium</taxon>
    </lineage>
</organism>
<evidence type="ECO:0000256" key="1">
    <source>
        <dbReference type="ARBA" id="ARBA00022898"/>
    </source>
</evidence>
<dbReference type="GO" id="GO:0030170">
    <property type="term" value="F:pyridoxal phosphate binding"/>
    <property type="evidence" value="ECO:0007669"/>
    <property type="project" value="TreeGrafter"/>
</dbReference>